<name>A0A4C1Z7X4_EUMVA</name>
<proteinExistence type="predicted"/>
<organism evidence="2 3">
    <name type="scientific">Eumeta variegata</name>
    <name type="common">Bagworm moth</name>
    <name type="synonym">Eumeta japonica</name>
    <dbReference type="NCBI Taxonomy" id="151549"/>
    <lineage>
        <taxon>Eukaryota</taxon>
        <taxon>Metazoa</taxon>
        <taxon>Ecdysozoa</taxon>
        <taxon>Arthropoda</taxon>
        <taxon>Hexapoda</taxon>
        <taxon>Insecta</taxon>
        <taxon>Pterygota</taxon>
        <taxon>Neoptera</taxon>
        <taxon>Endopterygota</taxon>
        <taxon>Lepidoptera</taxon>
        <taxon>Glossata</taxon>
        <taxon>Ditrysia</taxon>
        <taxon>Tineoidea</taxon>
        <taxon>Psychidae</taxon>
        <taxon>Oiketicinae</taxon>
        <taxon>Eumeta</taxon>
    </lineage>
</organism>
<keyword evidence="3" id="KW-1185">Reference proteome</keyword>
<dbReference type="EMBL" id="BGZK01001693">
    <property type="protein sequence ID" value="GBP84676.1"/>
    <property type="molecule type" value="Genomic_DNA"/>
</dbReference>
<protein>
    <submittedName>
        <fullName evidence="2">Uncharacterized protein</fullName>
    </submittedName>
</protein>
<comment type="caution">
    <text evidence="2">The sequence shown here is derived from an EMBL/GenBank/DDBJ whole genome shotgun (WGS) entry which is preliminary data.</text>
</comment>
<sequence length="126" mass="14071">MTRCLPIYLYVGHLRLRRYRAEDEDSSPVTKTNEKDGASPAGGEQSPPPEKERADREDTEKRHALPHNGEEEEAAAVQDDLCHEAGPNSDLYAVPVKLRHKREHPAPTTTPALPPGWEKHEDNGFG</sequence>
<feature type="compositionally biased region" description="Basic and acidic residues" evidence="1">
    <location>
        <begin position="117"/>
        <end position="126"/>
    </location>
</feature>
<reference evidence="2 3" key="1">
    <citation type="journal article" date="2019" name="Commun. Biol.">
        <title>The bagworm genome reveals a unique fibroin gene that provides high tensile strength.</title>
        <authorList>
            <person name="Kono N."/>
            <person name="Nakamura H."/>
            <person name="Ohtoshi R."/>
            <person name="Tomita M."/>
            <person name="Numata K."/>
            <person name="Arakawa K."/>
        </authorList>
    </citation>
    <scope>NUCLEOTIDE SEQUENCE [LARGE SCALE GENOMIC DNA]</scope>
</reference>
<evidence type="ECO:0000313" key="2">
    <source>
        <dbReference type="EMBL" id="GBP84676.1"/>
    </source>
</evidence>
<dbReference type="Proteomes" id="UP000299102">
    <property type="component" value="Unassembled WGS sequence"/>
</dbReference>
<feature type="region of interest" description="Disordered" evidence="1">
    <location>
        <begin position="16"/>
        <end position="126"/>
    </location>
</feature>
<gene>
    <name evidence="2" type="ORF">EVAR_60275_1</name>
</gene>
<dbReference type="OrthoDB" id="5969782at2759"/>
<accession>A0A4C1Z7X4</accession>
<evidence type="ECO:0000313" key="3">
    <source>
        <dbReference type="Proteomes" id="UP000299102"/>
    </source>
</evidence>
<feature type="compositionally biased region" description="Basic and acidic residues" evidence="1">
    <location>
        <begin position="49"/>
        <end position="63"/>
    </location>
</feature>
<dbReference type="AlphaFoldDB" id="A0A4C1Z7X4"/>
<evidence type="ECO:0000256" key="1">
    <source>
        <dbReference type="SAM" id="MobiDB-lite"/>
    </source>
</evidence>